<name>A0AAW0BTB7_9AGAR</name>
<reference evidence="4 5" key="1">
    <citation type="journal article" date="2024" name="J Genomics">
        <title>Draft genome sequencing and assembly of Favolaschia claudopus CIRM-BRFM 2984 isolated from oak limbs.</title>
        <authorList>
            <person name="Navarro D."/>
            <person name="Drula E."/>
            <person name="Chaduli D."/>
            <person name="Cazenave R."/>
            <person name="Ahrendt S."/>
            <person name="Wang J."/>
            <person name="Lipzen A."/>
            <person name="Daum C."/>
            <person name="Barry K."/>
            <person name="Grigoriev I.V."/>
            <person name="Favel A."/>
            <person name="Rosso M.N."/>
            <person name="Martin F."/>
        </authorList>
    </citation>
    <scope>NUCLEOTIDE SEQUENCE [LARGE SCALE GENOMIC DNA]</scope>
    <source>
        <strain evidence="4 5">CIRM-BRFM 2984</strain>
    </source>
</reference>
<feature type="compositionally biased region" description="Basic and acidic residues" evidence="1">
    <location>
        <begin position="311"/>
        <end position="324"/>
    </location>
</feature>
<protein>
    <recommendedName>
        <fullName evidence="3">DUF6534 domain-containing protein</fullName>
    </recommendedName>
</protein>
<feature type="transmembrane region" description="Helical" evidence="2">
    <location>
        <begin position="215"/>
        <end position="237"/>
    </location>
</feature>
<feature type="transmembrane region" description="Helical" evidence="2">
    <location>
        <begin position="104"/>
        <end position="124"/>
    </location>
</feature>
<feature type="transmembrane region" description="Helical" evidence="2">
    <location>
        <begin position="243"/>
        <end position="263"/>
    </location>
</feature>
<keyword evidence="2" id="KW-0472">Membrane</keyword>
<keyword evidence="2" id="KW-1133">Transmembrane helix</keyword>
<keyword evidence="5" id="KW-1185">Reference proteome</keyword>
<evidence type="ECO:0000256" key="1">
    <source>
        <dbReference type="SAM" id="MobiDB-lite"/>
    </source>
</evidence>
<keyword evidence="2" id="KW-0812">Transmembrane</keyword>
<evidence type="ECO:0000313" key="4">
    <source>
        <dbReference type="EMBL" id="KAK7029849.1"/>
    </source>
</evidence>
<sequence length="339" mass="37790">MGLDDVFGALLLGSWAASILFGLVLAEAFKYFTAFPNDPWSRKGLVILCLAMTVAALAGDYANTYLPTVTYWGKLRRILFMLPLTITHAFTGNTEALAKVYWPLPLYSIMNTLLSNIVDCYLIYRFYSLSKNIFATLFLYALVLLAFAGYLMGFIPLVRGSFSLADRENSRIGAMINFITLSVCDILIAAGLIWKLNSMKSNFAHTNTFIKRVMIGAIQTGSLTSITAILLLITFLNNPQSNIPTFFIFLFAPLYTLTLLMNFNVRRAPGTSGTSKTSESRGNGNNNIIMDGIQVHRTAIVTMDPTDSELEAQRRRMDEEGKQEFDDESLSARKVQLRP</sequence>
<feature type="transmembrane region" description="Helical" evidence="2">
    <location>
        <begin position="133"/>
        <end position="152"/>
    </location>
</feature>
<feature type="transmembrane region" description="Helical" evidence="2">
    <location>
        <begin position="78"/>
        <end position="98"/>
    </location>
</feature>
<feature type="region of interest" description="Disordered" evidence="1">
    <location>
        <begin position="304"/>
        <end position="339"/>
    </location>
</feature>
<proteinExistence type="predicted"/>
<dbReference type="Proteomes" id="UP001362999">
    <property type="component" value="Unassembled WGS sequence"/>
</dbReference>
<evidence type="ECO:0000256" key="2">
    <source>
        <dbReference type="SAM" id="Phobius"/>
    </source>
</evidence>
<dbReference type="PANTHER" id="PTHR40465">
    <property type="entry name" value="CHROMOSOME 1, WHOLE GENOME SHOTGUN SEQUENCE"/>
    <property type="match status" value="1"/>
</dbReference>
<evidence type="ECO:0000313" key="5">
    <source>
        <dbReference type="Proteomes" id="UP001362999"/>
    </source>
</evidence>
<dbReference type="EMBL" id="JAWWNJ010000026">
    <property type="protein sequence ID" value="KAK7029849.1"/>
    <property type="molecule type" value="Genomic_DNA"/>
</dbReference>
<dbReference type="Pfam" id="PF20152">
    <property type="entry name" value="DUF6534"/>
    <property type="match status" value="1"/>
</dbReference>
<comment type="caution">
    <text evidence="4">The sequence shown here is derived from an EMBL/GenBank/DDBJ whole genome shotgun (WGS) entry which is preliminary data.</text>
</comment>
<feature type="transmembrane region" description="Helical" evidence="2">
    <location>
        <begin position="172"/>
        <end position="194"/>
    </location>
</feature>
<organism evidence="4 5">
    <name type="scientific">Favolaschia claudopus</name>
    <dbReference type="NCBI Taxonomy" id="2862362"/>
    <lineage>
        <taxon>Eukaryota</taxon>
        <taxon>Fungi</taxon>
        <taxon>Dikarya</taxon>
        <taxon>Basidiomycota</taxon>
        <taxon>Agaricomycotina</taxon>
        <taxon>Agaricomycetes</taxon>
        <taxon>Agaricomycetidae</taxon>
        <taxon>Agaricales</taxon>
        <taxon>Marasmiineae</taxon>
        <taxon>Mycenaceae</taxon>
        <taxon>Favolaschia</taxon>
    </lineage>
</organism>
<feature type="domain" description="DUF6534" evidence="3">
    <location>
        <begin position="183"/>
        <end position="267"/>
    </location>
</feature>
<evidence type="ECO:0000259" key="3">
    <source>
        <dbReference type="Pfam" id="PF20152"/>
    </source>
</evidence>
<gene>
    <name evidence="4" type="ORF">R3P38DRAFT_3513084</name>
</gene>
<feature type="transmembrane region" description="Helical" evidence="2">
    <location>
        <begin position="45"/>
        <end position="66"/>
    </location>
</feature>
<dbReference type="InterPro" id="IPR045339">
    <property type="entry name" value="DUF6534"/>
</dbReference>
<dbReference type="AlphaFoldDB" id="A0AAW0BTB7"/>
<dbReference type="PANTHER" id="PTHR40465:SF1">
    <property type="entry name" value="DUF6534 DOMAIN-CONTAINING PROTEIN"/>
    <property type="match status" value="1"/>
</dbReference>
<accession>A0AAW0BTB7</accession>